<keyword evidence="3" id="KW-1185">Reference proteome</keyword>
<dbReference type="Pfam" id="PF24626">
    <property type="entry name" value="SH3_Tf2-1"/>
    <property type="match status" value="1"/>
</dbReference>
<dbReference type="EMBL" id="OOIL02002391">
    <property type="protein sequence ID" value="VFQ82707.1"/>
    <property type="molecule type" value="Genomic_DNA"/>
</dbReference>
<organism evidence="2 3">
    <name type="scientific">Cuscuta campestris</name>
    <dbReference type="NCBI Taxonomy" id="132261"/>
    <lineage>
        <taxon>Eukaryota</taxon>
        <taxon>Viridiplantae</taxon>
        <taxon>Streptophyta</taxon>
        <taxon>Embryophyta</taxon>
        <taxon>Tracheophyta</taxon>
        <taxon>Spermatophyta</taxon>
        <taxon>Magnoliopsida</taxon>
        <taxon>eudicotyledons</taxon>
        <taxon>Gunneridae</taxon>
        <taxon>Pentapetalae</taxon>
        <taxon>asterids</taxon>
        <taxon>lamiids</taxon>
        <taxon>Solanales</taxon>
        <taxon>Convolvulaceae</taxon>
        <taxon>Cuscuteae</taxon>
        <taxon>Cuscuta</taxon>
        <taxon>Cuscuta subgen. Grammica</taxon>
        <taxon>Cuscuta sect. Cleistogrammica</taxon>
    </lineage>
</organism>
<name>A0A484M282_9ASTE</name>
<feature type="domain" description="Tf2-1-like SH3-like" evidence="1">
    <location>
        <begin position="179"/>
        <end position="224"/>
    </location>
</feature>
<protein>
    <recommendedName>
        <fullName evidence="1">Tf2-1-like SH3-like domain-containing protein</fullName>
    </recommendedName>
</protein>
<dbReference type="AlphaFoldDB" id="A0A484M282"/>
<proteinExistence type="predicted"/>
<dbReference type="Proteomes" id="UP000595140">
    <property type="component" value="Unassembled WGS sequence"/>
</dbReference>
<dbReference type="PANTHER" id="PTHR46148">
    <property type="entry name" value="CHROMO DOMAIN-CONTAINING PROTEIN"/>
    <property type="match status" value="1"/>
</dbReference>
<accession>A0A484M282</accession>
<dbReference type="PANTHER" id="PTHR46148:SF44">
    <property type="entry name" value="GAG-POL POLYPROTEIN"/>
    <property type="match status" value="1"/>
</dbReference>
<evidence type="ECO:0000259" key="1">
    <source>
        <dbReference type="Pfam" id="PF24626"/>
    </source>
</evidence>
<gene>
    <name evidence="2" type="ORF">CCAM_LOCUS24483</name>
</gene>
<reference evidence="2 3" key="1">
    <citation type="submission" date="2018-04" db="EMBL/GenBank/DDBJ databases">
        <authorList>
            <person name="Vogel A."/>
        </authorList>
    </citation>
    <scope>NUCLEOTIDE SEQUENCE [LARGE SCALE GENOMIC DNA]</scope>
</reference>
<evidence type="ECO:0000313" key="2">
    <source>
        <dbReference type="EMBL" id="VFQ82707.1"/>
    </source>
</evidence>
<evidence type="ECO:0000313" key="3">
    <source>
        <dbReference type="Proteomes" id="UP000595140"/>
    </source>
</evidence>
<sequence>MPEIVPVRGWSLPRSAVLAPSTTTPVAVAAPLSASKATTLPGGGTITIVAAKKVSPAARVAAVRRAAPAGPAVLSACVAAAAMPCQQRRAAVAAQGGSVVGQGGGGPTGPGENSAWDLEIEGTRSELGDLRGGRVTSEESIVWKTEEKVKLIRDRLQVASDRQKSYADLKRLEISFDVGDKVFLKVSPWRRVLRFGKRGKLSPRFIRPYPVTAKVGPVAYQLVLE</sequence>
<dbReference type="OrthoDB" id="1304707at2759"/>
<dbReference type="InterPro" id="IPR056924">
    <property type="entry name" value="SH3_Tf2-1"/>
</dbReference>